<proteinExistence type="inferred from homology"/>
<keyword evidence="5" id="KW-1185">Reference proteome</keyword>
<dbReference type="InterPro" id="IPR051468">
    <property type="entry name" value="Fungal_SecMetab_SDRs"/>
</dbReference>
<evidence type="ECO:0008006" key="6">
    <source>
        <dbReference type="Google" id="ProtNLM"/>
    </source>
</evidence>
<dbReference type="AlphaFoldDB" id="A0AAD7ATW2"/>
<dbReference type="Gene3D" id="3.40.50.720">
    <property type="entry name" value="NAD(P)-binding Rossmann-like Domain"/>
    <property type="match status" value="2"/>
</dbReference>
<dbReference type="GO" id="GO:0005737">
    <property type="term" value="C:cytoplasm"/>
    <property type="evidence" value="ECO:0007669"/>
    <property type="project" value="TreeGrafter"/>
</dbReference>
<dbReference type="InterPro" id="IPR002347">
    <property type="entry name" value="SDR_fam"/>
</dbReference>
<evidence type="ECO:0000256" key="3">
    <source>
        <dbReference type="ARBA" id="ARBA00023002"/>
    </source>
</evidence>
<dbReference type="InterPro" id="IPR036291">
    <property type="entry name" value="NAD(P)-bd_dom_sf"/>
</dbReference>
<dbReference type="GO" id="GO:0016491">
    <property type="term" value="F:oxidoreductase activity"/>
    <property type="evidence" value="ECO:0007669"/>
    <property type="project" value="UniProtKB-KW"/>
</dbReference>
<evidence type="ECO:0000313" key="4">
    <source>
        <dbReference type="EMBL" id="KAJ7367360.1"/>
    </source>
</evidence>
<dbReference type="PANTHER" id="PTHR43544:SF7">
    <property type="entry name" value="NADB-LER2"/>
    <property type="match status" value="1"/>
</dbReference>
<evidence type="ECO:0000313" key="5">
    <source>
        <dbReference type="Proteomes" id="UP001218218"/>
    </source>
</evidence>
<dbReference type="PRINTS" id="PR00081">
    <property type="entry name" value="GDHRDH"/>
</dbReference>
<dbReference type="InterPro" id="IPR036652">
    <property type="entry name" value="YjeF_N_dom_sf"/>
</dbReference>
<dbReference type="Proteomes" id="UP001218218">
    <property type="component" value="Unassembled WGS sequence"/>
</dbReference>
<comment type="caution">
    <text evidence="4">The sequence shown here is derived from an EMBL/GenBank/DDBJ whole genome shotgun (WGS) entry which is preliminary data.</text>
</comment>
<accession>A0AAD7ATW2</accession>
<sequence>MSDKTVYLGGFHFLPHCLDVPYIAILRAVTGSNRGIGYTLAATIAARPNTIVFAGARNPAAQSLKDLAAKHSNVHPIQLTSGDESDNAAAVAEIQKIAGRIDVVIANAGISKYFGGLATTPLSEFRDHWEVNTLGLVVLFQAVQKLLLASPTGAPKFAYISSGAGSIGSFVNMKLGAYGSSKAAANYLVKALDVENPSLLTLSISPGWVATDMGNGGAVANGLPQAPVSVEDSVAGILSRVDAVTKETSGRFWNFKIETVSSLVRRLHTRCKNMSIPTLGEDEESLRTALKSSDVILDAIFGFSFNGPIRAPLRFRASHALRVRPSDRVGRHSLGMGRRSRFRFEPRRAGEPDRAEGRRQDVLRTALPWREVQFNQEHVILVQCFLKLKLKRRREAGKKMETSDFSRKARQRVVPRHLTKLITSNRHRSQLTDHREGVPITATPNVGPISVVLFYLHCLDVPYIAILCVVTGSNRGIGYTLAATIAARPNTIVFAGARNPAAQSLKDLAAKHSNVHPIKLTSGDESDNAAAVAEIQKIAGRIDVVIANAGIAKYFGGLATTPLSEFRDHWEVNTLGLVVLFQAVQKLLLASPTGAPKFAYISSAAGSIGGFVNQSFTAYGSSKAAANYLVKALDVENPSLLTLSIMPGWVATDMGNGAAVAKGFPQAPLTVEDSVSGVLSRIDAVTKETSGRFWNHKFETGGSFWELAVDEIPW</sequence>
<gene>
    <name evidence="4" type="ORF">DFH08DRAFT_680461</name>
</gene>
<dbReference type="PANTHER" id="PTHR43544">
    <property type="entry name" value="SHORT-CHAIN DEHYDROGENASE/REDUCTASE"/>
    <property type="match status" value="1"/>
</dbReference>
<protein>
    <recommendedName>
        <fullName evidence="6">NAD(P)-binding protein</fullName>
    </recommendedName>
</protein>
<keyword evidence="3" id="KW-0560">Oxidoreductase</keyword>
<dbReference type="SUPFAM" id="SSF64153">
    <property type="entry name" value="YjeF N-terminal domain-like"/>
    <property type="match status" value="1"/>
</dbReference>
<reference evidence="4" key="1">
    <citation type="submission" date="2023-03" db="EMBL/GenBank/DDBJ databases">
        <title>Massive genome expansion in bonnet fungi (Mycena s.s.) driven by repeated elements and novel gene families across ecological guilds.</title>
        <authorList>
            <consortium name="Lawrence Berkeley National Laboratory"/>
            <person name="Harder C.B."/>
            <person name="Miyauchi S."/>
            <person name="Viragh M."/>
            <person name="Kuo A."/>
            <person name="Thoen E."/>
            <person name="Andreopoulos B."/>
            <person name="Lu D."/>
            <person name="Skrede I."/>
            <person name="Drula E."/>
            <person name="Henrissat B."/>
            <person name="Morin E."/>
            <person name="Kohler A."/>
            <person name="Barry K."/>
            <person name="LaButti K."/>
            <person name="Morin E."/>
            <person name="Salamov A."/>
            <person name="Lipzen A."/>
            <person name="Mereny Z."/>
            <person name="Hegedus B."/>
            <person name="Baldrian P."/>
            <person name="Stursova M."/>
            <person name="Weitz H."/>
            <person name="Taylor A."/>
            <person name="Grigoriev I.V."/>
            <person name="Nagy L.G."/>
            <person name="Martin F."/>
            <person name="Kauserud H."/>
        </authorList>
    </citation>
    <scope>NUCLEOTIDE SEQUENCE</scope>
    <source>
        <strain evidence="4">CBHHK002</strain>
    </source>
</reference>
<evidence type="ECO:0000256" key="1">
    <source>
        <dbReference type="ARBA" id="ARBA00006484"/>
    </source>
</evidence>
<name>A0AAD7ATW2_9AGAR</name>
<dbReference type="CDD" id="cd05325">
    <property type="entry name" value="carb_red_sniffer_like_SDR_c"/>
    <property type="match status" value="2"/>
</dbReference>
<evidence type="ECO:0000256" key="2">
    <source>
        <dbReference type="ARBA" id="ARBA00022857"/>
    </source>
</evidence>
<comment type="similarity">
    <text evidence="1">Belongs to the short-chain dehydrogenases/reductases (SDR) family.</text>
</comment>
<keyword evidence="2" id="KW-0521">NADP</keyword>
<dbReference type="Pfam" id="PF00106">
    <property type="entry name" value="adh_short"/>
    <property type="match status" value="2"/>
</dbReference>
<dbReference type="EMBL" id="JARIHO010000002">
    <property type="protein sequence ID" value="KAJ7367360.1"/>
    <property type="molecule type" value="Genomic_DNA"/>
</dbReference>
<dbReference type="SUPFAM" id="SSF51735">
    <property type="entry name" value="NAD(P)-binding Rossmann-fold domains"/>
    <property type="match status" value="2"/>
</dbReference>
<organism evidence="4 5">
    <name type="scientific">Mycena albidolilacea</name>
    <dbReference type="NCBI Taxonomy" id="1033008"/>
    <lineage>
        <taxon>Eukaryota</taxon>
        <taxon>Fungi</taxon>
        <taxon>Dikarya</taxon>
        <taxon>Basidiomycota</taxon>
        <taxon>Agaricomycotina</taxon>
        <taxon>Agaricomycetes</taxon>
        <taxon>Agaricomycetidae</taxon>
        <taxon>Agaricales</taxon>
        <taxon>Marasmiineae</taxon>
        <taxon>Mycenaceae</taxon>
        <taxon>Mycena</taxon>
    </lineage>
</organism>